<gene>
    <name evidence="1" type="ORF">O181_050873</name>
</gene>
<dbReference type="EMBL" id="AVOT02022015">
    <property type="protein sequence ID" value="MBW0511158.1"/>
    <property type="molecule type" value="Genomic_DNA"/>
</dbReference>
<comment type="caution">
    <text evidence="1">The sequence shown here is derived from an EMBL/GenBank/DDBJ whole genome shotgun (WGS) entry which is preliminary data.</text>
</comment>
<protein>
    <submittedName>
        <fullName evidence="1">Uncharacterized protein</fullName>
    </submittedName>
</protein>
<evidence type="ECO:0000313" key="2">
    <source>
        <dbReference type="Proteomes" id="UP000765509"/>
    </source>
</evidence>
<reference evidence="1" key="1">
    <citation type="submission" date="2021-03" db="EMBL/GenBank/DDBJ databases">
        <title>Draft genome sequence of rust myrtle Austropuccinia psidii MF-1, a brazilian biotype.</title>
        <authorList>
            <person name="Quecine M.C."/>
            <person name="Pachon D.M.R."/>
            <person name="Bonatelli M.L."/>
            <person name="Correr F.H."/>
            <person name="Franceschini L.M."/>
            <person name="Leite T.F."/>
            <person name="Margarido G.R.A."/>
            <person name="Almeida C.A."/>
            <person name="Ferrarezi J.A."/>
            <person name="Labate C.A."/>
        </authorList>
    </citation>
    <scope>NUCLEOTIDE SEQUENCE</scope>
    <source>
        <strain evidence="1">MF-1</strain>
    </source>
</reference>
<keyword evidence="2" id="KW-1185">Reference proteome</keyword>
<accession>A0A9Q3DZW5</accession>
<dbReference type="OrthoDB" id="2518563at2759"/>
<evidence type="ECO:0000313" key="1">
    <source>
        <dbReference type="EMBL" id="MBW0511158.1"/>
    </source>
</evidence>
<dbReference type="AlphaFoldDB" id="A0A9Q3DZW5"/>
<proteinExistence type="predicted"/>
<sequence length="173" mass="20052">MALLYLSCELSHQQSRFAWQHLVKLIQSFQPSKIGIDVIKNLPVDIQTICKRLQLTPQLEKGTCRPKFYCLYDSDSAPSGCQYKYFSQSSPCGESLFTQHFLRPLPQLKKDSQHFSKATNHLTFSKPHSTYITQDFSKWLTWFIPQVEGSIDYWKSHLQNEGIPISDYQQSPS</sequence>
<dbReference type="Proteomes" id="UP000765509">
    <property type="component" value="Unassembled WGS sequence"/>
</dbReference>
<organism evidence="1 2">
    <name type="scientific">Austropuccinia psidii MF-1</name>
    <dbReference type="NCBI Taxonomy" id="1389203"/>
    <lineage>
        <taxon>Eukaryota</taxon>
        <taxon>Fungi</taxon>
        <taxon>Dikarya</taxon>
        <taxon>Basidiomycota</taxon>
        <taxon>Pucciniomycotina</taxon>
        <taxon>Pucciniomycetes</taxon>
        <taxon>Pucciniales</taxon>
        <taxon>Sphaerophragmiaceae</taxon>
        <taxon>Austropuccinia</taxon>
    </lineage>
</organism>
<name>A0A9Q3DZW5_9BASI</name>